<evidence type="ECO:0000256" key="8">
    <source>
        <dbReference type="ARBA" id="ARBA00023273"/>
    </source>
</evidence>
<evidence type="ECO:0000313" key="13">
    <source>
        <dbReference type="EMBL" id="SZX74236.1"/>
    </source>
</evidence>
<evidence type="ECO:0000256" key="10">
    <source>
        <dbReference type="SAM" id="Coils"/>
    </source>
</evidence>
<dbReference type="Pfam" id="PF00400">
    <property type="entry name" value="WD40"/>
    <property type="match status" value="1"/>
</dbReference>
<accession>A0A383WC08</accession>
<evidence type="ECO:0000256" key="4">
    <source>
        <dbReference type="ARBA" id="ARBA00022574"/>
    </source>
</evidence>
<dbReference type="EMBL" id="FNXT01001208">
    <property type="protein sequence ID" value="SZX74236.1"/>
    <property type="molecule type" value="Genomic_DNA"/>
</dbReference>
<feature type="repeat" description="WD" evidence="9">
    <location>
        <begin position="200"/>
        <end position="241"/>
    </location>
</feature>
<keyword evidence="5" id="KW-0677">Repeat</keyword>
<dbReference type="PANTHER" id="PTHR14885:SF1">
    <property type="entry name" value="CILIA- AND FLAGELLA-ASSOCIATED PROTEIN 43"/>
    <property type="match status" value="1"/>
</dbReference>
<dbReference type="InterPro" id="IPR001680">
    <property type="entry name" value="WD40_rpt"/>
</dbReference>
<name>A0A383WC08_TETOB</name>
<evidence type="ECO:0000256" key="7">
    <source>
        <dbReference type="ARBA" id="ARBA00023212"/>
    </source>
</evidence>
<evidence type="ECO:0000256" key="2">
    <source>
        <dbReference type="ARBA" id="ARBA00004245"/>
    </source>
</evidence>
<evidence type="ECO:0000256" key="1">
    <source>
        <dbReference type="ARBA" id="ARBA00004138"/>
    </source>
</evidence>
<keyword evidence="8" id="KW-0966">Cell projection</keyword>
<feature type="compositionally biased region" description="Low complexity" evidence="11">
    <location>
        <begin position="7"/>
        <end position="16"/>
    </location>
</feature>
<gene>
    <name evidence="13" type="ORF">BQ4739_LOCUS14478</name>
    <name evidence="12" type="ORF">BQ4739_LOCUS7554</name>
</gene>
<evidence type="ECO:0000256" key="9">
    <source>
        <dbReference type="PROSITE-ProRule" id="PRU00221"/>
    </source>
</evidence>
<dbReference type="Pfam" id="PF25828">
    <property type="entry name" value="CC_Cfap43"/>
    <property type="match status" value="6"/>
</dbReference>
<keyword evidence="7" id="KW-0206">Cytoskeleton</keyword>
<protein>
    <submittedName>
        <fullName evidence="13">Uncharacterized protein</fullName>
    </submittedName>
</protein>
<dbReference type="SUPFAM" id="SSF50998">
    <property type="entry name" value="Quinoprotein alcohol dehydrogenase-like"/>
    <property type="match status" value="1"/>
</dbReference>
<dbReference type="GO" id="GO:0005930">
    <property type="term" value="C:axoneme"/>
    <property type="evidence" value="ECO:0007669"/>
    <property type="project" value="TreeGrafter"/>
</dbReference>
<dbReference type="STRING" id="3088.A0A383WC08"/>
<proteinExistence type="predicted"/>
<evidence type="ECO:0000313" key="14">
    <source>
        <dbReference type="Proteomes" id="UP000256970"/>
    </source>
</evidence>
<sequence length="1924" mass="192863">MAKKHNSSSGSSSSSGKGHGNDGQPCVQLWRLDKLWDRHELQAKALQLPASCLASCHAWAPEGVYFGCTNGAIVCVDPESSAVLGTTAALETGSEAAAVSSVAVNREAVVACSSESPQLTFYSRCTASSLSGKQQQQTGKGMQLLGSVRASSKGCASLCFGGPLHKDLVASTTDGSILLLSRSSTSSSSNPSDVQIEPLADFHVGPISGICSAPDGQHLLSCGSDGSVRVWAATAGQLVGKRDLGGRLSCCTAALGAADTPSKPVLAVGSEAGVLRLLALSDLQHLPVMYQARLTHSALTHVAFSPGGGCLAAAAAEERRVALLGLRGCEQVDMLGYITTPEPIASMCWFSSSPSCQAQLLISLQSGGLLCFTPPSQTHSSNSPTAAADPTTALELSPSQVQWQLTTSEVPLLHLAAVPPQNSSSSSSSGQQLAGAHVLGLSSNGMLHRLLLPADAAGWAALKGKVLHSAAKLQLAAAAAAVAVSPGGQLMLLAGQDGSLSVLPAGSAAATAAAAALGSGGSGAGGAAVLAHSGAEGRHAAALAWSVSGRWAASAAADGSLLLHSVPGTEHLCQPPRTLPLASEGVVDQECPDDATAATLPDAAAAAATTEAYNAGAAVRQAALQKLAALQARLNEVLEANAAAPEGQRLSEAELVVDVARLQALRSAVGAEVAALLAASGRETQAQEIRAARIKAMCWDAMQTKPALCTGLKSGAVEVSNFPLPAQDEAKWGKIANLRRIEMIEAAAQGLPSGDQLYRSSDGDAVSAAAAPASTAAAPAAATAAAAMPQPAEDGDAGDTLGLTRNLGANSMGGGTLDGSAAPAAAAAAAAGLTGAGSAAEGQAVLAAIGSGAAASCKAAALLYSELDVTHPTRKLTQAELYRRMVWEMKTQFNEEFAQLVKHKHKDADRLADLASRMDELIKELAKIQLMLAPAAAAAAQPSSSAVTDQASSLTAGAEGLAQGGEGSSSAAAAAAAGGGGGSEGELGGAELVAQLGAGRLVAHWSALEELEEQLLEVKPGEVQAVPHLSPAERAKAAAEAAVAEEARRKAAADDSADRALKQMMGGRLERSGDEVAELVAGRPAWMAGDPAGFSEEQLRLYKEHAAREAAAIEERMKRKAVMETELRTLKASAEEVAVKFDEAVAALAGRRLEVQLEVAALEGRILRLLADHEVVTVTAGRQAEAEAAAALQQAQEQLTAVEKELAETQQLHDQQQEALAALHAEERAADRGLKREFAEVDSAILPRLVALYKARLVPAGAAAAAAAAGSSRFFAAGSSSGSGATPRGAAAAAAAAAAQVLPPGSAELEFAPMPYSCAAVAALTSAAGGGGAAAAAAAAASSSGAGDSGLGFDLRGPLGPSAVEVSVLSDSQRPDGLDLGLWERFVEYRAARGRLELAVREQTAQLLSLQRQGELLLARQASLAGEAGSAAERLEALTTQRAAAAYDVEVQLRLKQGQVEVPPGGVCGSLPDALLVGVGQVAGLVPEADQNPEAYHIMLYCCYATALQVEVPPAGVCGALPDALLVGVGQVAGLVPEADFNPEARCIVLYCDATALQVEVPPAGVCGSLPDALLVGVGQVAGLNGVIASKGAAKLEALRAMKDFKRSIYTLQWENRKCDMEAEDVTHLTQQLQLLHVTKEFQQLVKASSTAPGSAGAVSTAAAAAAGAGGGGGAAGGSNGAGQANKEAASLENLMKVRETLQAKSVEEKRSQLRRIEAHIAAKEAENASVALHLTGLEKLLDDRGRLEGAAAAGDPGSDRTARSLRMQRQLLDIAAAQAAEIEAASAELTRLQQRCFPSLPAAAGAGSGIGAGGSSSVAASMASAAAAGVSLAAAGSGLGPSAAAAAAGGGRAVGGGVVASGGGAFAPAGSRGRMRARLPAAAAVVGPDGKLPAAAAAAGAGGPGRAPGAARVVNAAGPGKAV</sequence>
<feature type="coiled-coil region" evidence="10">
    <location>
        <begin position="1185"/>
        <end position="1226"/>
    </location>
</feature>
<organism evidence="13 14">
    <name type="scientific">Tetradesmus obliquus</name>
    <name type="common">Green alga</name>
    <name type="synonym">Acutodesmus obliquus</name>
    <dbReference type="NCBI Taxonomy" id="3088"/>
    <lineage>
        <taxon>Eukaryota</taxon>
        <taxon>Viridiplantae</taxon>
        <taxon>Chlorophyta</taxon>
        <taxon>core chlorophytes</taxon>
        <taxon>Chlorophyceae</taxon>
        <taxon>CS clade</taxon>
        <taxon>Sphaeropleales</taxon>
        <taxon>Scenedesmaceae</taxon>
        <taxon>Tetradesmus</taxon>
    </lineage>
</organism>
<keyword evidence="6 10" id="KW-0175">Coiled coil</keyword>
<dbReference type="PANTHER" id="PTHR14885">
    <property type="entry name" value="CILIA- AND FLAGELLA-ASSOCIATED PROTEIN 43-RELATED"/>
    <property type="match status" value="1"/>
</dbReference>
<comment type="subcellular location">
    <subcellularLocation>
        <location evidence="1">Cell projection</location>
        <location evidence="1">Cilium</location>
    </subcellularLocation>
    <subcellularLocation>
        <location evidence="2">Cytoplasm</location>
        <location evidence="2">Cytoskeleton</location>
    </subcellularLocation>
</comment>
<feature type="region of interest" description="Disordered" evidence="11">
    <location>
        <begin position="1"/>
        <end position="22"/>
    </location>
</feature>
<dbReference type="GO" id="GO:0060271">
    <property type="term" value="P:cilium assembly"/>
    <property type="evidence" value="ECO:0007669"/>
    <property type="project" value="TreeGrafter"/>
</dbReference>
<evidence type="ECO:0000256" key="5">
    <source>
        <dbReference type="ARBA" id="ARBA00022737"/>
    </source>
</evidence>
<dbReference type="InterPro" id="IPR011047">
    <property type="entry name" value="Quinoprotein_ADH-like_sf"/>
</dbReference>
<dbReference type="EMBL" id="FNXT01000770">
    <property type="protein sequence ID" value="SZX67133.1"/>
    <property type="molecule type" value="Genomic_DNA"/>
</dbReference>
<dbReference type="PROSITE" id="PS50294">
    <property type="entry name" value="WD_REPEATS_REGION"/>
    <property type="match status" value="1"/>
</dbReference>
<dbReference type="SMART" id="SM00320">
    <property type="entry name" value="WD40"/>
    <property type="match status" value="4"/>
</dbReference>
<reference evidence="13 14" key="1">
    <citation type="submission" date="2016-10" db="EMBL/GenBank/DDBJ databases">
        <authorList>
            <person name="Cai Z."/>
        </authorList>
    </citation>
    <scope>NUCLEOTIDE SEQUENCE [LARGE SCALE GENOMIC DNA]</scope>
</reference>
<keyword evidence="14" id="KW-1185">Reference proteome</keyword>
<dbReference type="InterPro" id="IPR015943">
    <property type="entry name" value="WD40/YVTN_repeat-like_dom_sf"/>
</dbReference>
<dbReference type="Proteomes" id="UP000256970">
    <property type="component" value="Unassembled WGS sequence"/>
</dbReference>
<evidence type="ECO:0000256" key="11">
    <source>
        <dbReference type="SAM" id="MobiDB-lite"/>
    </source>
</evidence>
<dbReference type="Gene3D" id="2.130.10.10">
    <property type="entry name" value="YVTN repeat-like/Quinoprotein amine dehydrogenase"/>
    <property type="match status" value="2"/>
</dbReference>
<evidence type="ECO:0000313" key="12">
    <source>
        <dbReference type="EMBL" id="SZX67133.1"/>
    </source>
</evidence>
<keyword evidence="4 9" id="KW-0853">WD repeat</keyword>
<evidence type="ECO:0000256" key="3">
    <source>
        <dbReference type="ARBA" id="ARBA00022490"/>
    </source>
</evidence>
<dbReference type="PROSITE" id="PS50082">
    <property type="entry name" value="WD_REPEATS_2"/>
    <property type="match status" value="1"/>
</dbReference>
<keyword evidence="3" id="KW-0963">Cytoplasm</keyword>
<evidence type="ECO:0000256" key="6">
    <source>
        <dbReference type="ARBA" id="ARBA00023054"/>
    </source>
</evidence>